<evidence type="ECO:0000256" key="1">
    <source>
        <dbReference type="SAM" id="SignalP"/>
    </source>
</evidence>
<dbReference type="Proteomes" id="UP000075604">
    <property type="component" value="Unassembled WGS sequence"/>
</dbReference>
<dbReference type="PROSITE" id="PS51257">
    <property type="entry name" value="PROKAR_LIPOPROTEIN"/>
    <property type="match status" value="1"/>
</dbReference>
<evidence type="ECO:0000313" key="3">
    <source>
        <dbReference type="Proteomes" id="UP000075604"/>
    </source>
</evidence>
<dbReference type="AlphaFoldDB" id="A0A150NYB4"/>
<feature type="signal peptide" evidence="1">
    <location>
        <begin position="1"/>
        <end position="22"/>
    </location>
</feature>
<keyword evidence="1" id="KW-0732">Signal</keyword>
<name>A0A150NYB4_SORCE</name>
<accession>A0A150NYB4</accession>
<protein>
    <recommendedName>
        <fullName evidence="4">Secreted protein</fullName>
    </recommendedName>
</protein>
<feature type="chain" id="PRO_5007565373" description="Secreted protein" evidence="1">
    <location>
        <begin position="23"/>
        <end position="167"/>
    </location>
</feature>
<evidence type="ECO:0008006" key="4">
    <source>
        <dbReference type="Google" id="ProtNLM"/>
    </source>
</evidence>
<comment type="caution">
    <text evidence="2">The sequence shown here is derived from an EMBL/GenBank/DDBJ whole genome shotgun (WGS) entry which is preliminary data.</text>
</comment>
<gene>
    <name evidence="2" type="ORF">BE04_15300</name>
</gene>
<dbReference type="EMBL" id="JELX01004600">
    <property type="protein sequence ID" value="KYF46780.1"/>
    <property type="molecule type" value="Genomic_DNA"/>
</dbReference>
<evidence type="ECO:0000313" key="2">
    <source>
        <dbReference type="EMBL" id="KYF46780.1"/>
    </source>
</evidence>
<proteinExistence type="predicted"/>
<sequence>MKITVTKLWALALSMAFACAPAACFDSHVEPIVNVHLATSVAGATEGPWAACVVSPEDEGSFSLPHVCPDPGPDGEERRCSVAYVAERQEDGSMWCDVAAVCMYECETAADCPQPQSGTATPVCNSVCSLPCDESTTCPNGMECWHLHHGPGLVDEQGFCMWKYECD</sequence>
<reference evidence="2 3" key="1">
    <citation type="submission" date="2014-02" db="EMBL/GenBank/DDBJ databases">
        <title>The small core and large imbalanced accessory genome model reveals a collaborative survival strategy of Sorangium cellulosum strains in nature.</title>
        <authorList>
            <person name="Han K."/>
            <person name="Peng R."/>
            <person name="Blom J."/>
            <person name="Li Y.-Z."/>
        </authorList>
    </citation>
    <scope>NUCLEOTIDE SEQUENCE [LARGE SCALE GENOMIC DNA]</scope>
    <source>
        <strain evidence="2 3">So0157-18</strain>
    </source>
</reference>
<organism evidence="2 3">
    <name type="scientific">Sorangium cellulosum</name>
    <name type="common">Polyangium cellulosum</name>
    <dbReference type="NCBI Taxonomy" id="56"/>
    <lineage>
        <taxon>Bacteria</taxon>
        <taxon>Pseudomonadati</taxon>
        <taxon>Myxococcota</taxon>
        <taxon>Polyangia</taxon>
        <taxon>Polyangiales</taxon>
        <taxon>Polyangiaceae</taxon>
        <taxon>Sorangium</taxon>
    </lineage>
</organism>